<dbReference type="Proteomes" id="UP001497623">
    <property type="component" value="Unassembled WGS sequence"/>
</dbReference>
<dbReference type="GO" id="GO:0003824">
    <property type="term" value="F:catalytic activity"/>
    <property type="evidence" value="ECO:0007669"/>
    <property type="project" value="InterPro"/>
</dbReference>
<accession>A0AAV2SHW6</accession>
<dbReference type="EMBL" id="CAXKWB010063245">
    <property type="protein sequence ID" value="CAL4186383.1"/>
    <property type="molecule type" value="Genomic_DNA"/>
</dbReference>
<evidence type="ECO:0000313" key="3">
    <source>
        <dbReference type="EMBL" id="CAL4186383.1"/>
    </source>
</evidence>
<feature type="non-terminal residue" evidence="3">
    <location>
        <position position="426"/>
    </location>
</feature>
<sequence length="426" mass="50417">QTKIRGLIRKRENIEKKIEKNIEKLRKNNKKEKNSLEGKSQNNVRITKKKVNINKTSQEVTTKVNSEGKKKIQNQKKNEQKKGGGVKIRLINVDGLTKVKYGEIIDLFFRGERKYNIVCLTETHHHWERIYIDDKLDNFSSMREERNRENNIKKGGGLKILMEKNKSSEFEKKRSESREILEIEGKCFGITLKIILVYFDVDKGEIGRQNNEEIRKEIEEKIRNNKSKGLIILGDFNAHLEMIEPERKDDFNGKMLIEWVEKYNLILLNTDEKCIGKYTRSRGVQKSAIDMVLVNEEMYETCKDMRIDEEKEIISFSDHNLVSVTLRLGEKGRKTFETGKWTEDVFLKRDKKSVKENGEELERRWTENESRNVNDMISKMQEVQDILLIKKVKRKIGGEDNKEIECNWMTDEIRREISKKRDIRKK</sequence>
<dbReference type="SUPFAM" id="SSF56219">
    <property type="entry name" value="DNase I-like"/>
    <property type="match status" value="1"/>
</dbReference>
<dbReference type="AlphaFoldDB" id="A0AAV2SHW6"/>
<dbReference type="Gene3D" id="3.60.10.10">
    <property type="entry name" value="Endonuclease/exonuclease/phosphatase"/>
    <property type="match status" value="1"/>
</dbReference>
<proteinExistence type="predicted"/>
<dbReference type="Pfam" id="PF14529">
    <property type="entry name" value="Exo_endo_phos_2"/>
    <property type="match status" value="1"/>
</dbReference>
<reference evidence="3 4" key="1">
    <citation type="submission" date="2024-05" db="EMBL/GenBank/DDBJ databases">
        <authorList>
            <person name="Wallberg A."/>
        </authorList>
    </citation>
    <scope>NUCLEOTIDE SEQUENCE [LARGE SCALE GENOMIC DNA]</scope>
</reference>
<evidence type="ECO:0000313" key="4">
    <source>
        <dbReference type="Proteomes" id="UP001497623"/>
    </source>
</evidence>
<feature type="domain" description="Endonuclease/exonuclease/phosphatase" evidence="2">
    <location>
        <begin position="193"/>
        <end position="322"/>
    </location>
</feature>
<feature type="region of interest" description="Disordered" evidence="1">
    <location>
        <begin position="25"/>
        <end position="45"/>
    </location>
</feature>
<comment type="caution">
    <text evidence="3">The sequence shown here is derived from an EMBL/GenBank/DDBJ whole genome shotgun (WGS) entry which is preliminary data.</text>
</comment>
<evidence type="ECO:0000256" key="1">
    <source>
        <dbReference type="SAM" id="MobiDB-lite"/>
    </source>
</evidence>
<gene>
    <name evidence="3" type="ORF">MNOR_LOCUS36049</name>
</gene>
<feature type="non-terminal residue" evidence="3">
    <location>
        <position position="1"/>
    </location>
</feature>
<evidence type="ECO:0000259" key="2">
    <source>
        <dbReference type="Pfam" id="PF14529"/>
    </source>
</evidence>
<protein>
    <recommendedName>
        <fullName evidence="2">Endonuclease/exonuclease/phosphatase domain-containing protein</fullName>
    </recommendedName>
</protein>
<feature type="compositionally biased region" description="Basic and acidic residues" evidence="1">
    <location>
        <begin position="25"/>
        <end position="36"/>
    </location>
</feature>
<name>A0AAV2SHW6_MEGNR</name>
<feature type="region of interest" description="Disordered" evidence="1">
    <location>
        <begin position="61"/>
        <end position="84"/>
    </location>
</feature>
<dbReference type="InterPro" id="IPR036691">
    <property type="entry name" value="Endo/exonu/phosph_ase_sf"/>
</dbReference>
<keyword evidence="4" id="KW-1185">Reference proteome</keyword>
<organism evidence="3 4">
    <name type="scientific">Meganyctiphanes norvegica</name>
    <name type="common">Northern krill</name>
    <name type="synonym">Thysanopoda norvegica</name>
    <dbReference type="NCBI Taxonomy" id="48144"/>
    <lineage>
        <taxon>Eukaryota</taxon>
        <taxon>Metazoa</taxon>
        <taxon>Ecdysozoa</taxon>
        <taxon>Arthropoda</taxon>
        <taxon>Crustacea</taxon>
        <taxon>Multicrustacea</taxon>
        <taxon>Malacostraca</taxon>
        <taxon>Eumalacostraca</taxon>
        <taxon>Eucarida</taxon>
        <taxon>Euphausiacea</taxon>
        <taxon>Euphausiidae</taxon>
        <taxon>Meganyctiphanes</taxon>
    </lineage>
</organism>
<dbReference type="InterPro" id="IPR005135">
    <property type="entry name" value="Endo/exonuclease/phosphatase"/>
</dbReference>
<feature type="compositionally biased region" description="Basic and acidic residues" evidence="1">
    <location>
        <begin position="66"/>
        <end position="82"/>
    </location>
</feature>